<keyword evidence="2" id="KW-1185">Reference proteome</keyword>
<dbReference type="AlphaFoldDB" id="A0A4U1JHQ7"/>
<name>A0A4U1JHQ7_9BACT</name>
<sequence length="202" mass="22296">MTYLAERSVLLSLALALGGFGCVGLEAGIDYPSDLPSPDEHVTTPEGEADPSISLNGFVIKDEVCKEVDTHPVTQRLGPEDFARFLETQGLKIEPKKARDNLYWFDFPTGEKKEGEPQQFLRLRLAVLDDHFAATRDLQESLLDHGPGWWGVRRSNLAVLAPKTGLSESVAFALKHKLVCWGMFAYSGTDDVYGVPGPYTEL</sequence>
<organism evidence="1 2">
    <name type="scientific">Polyangium fumosum</name>
    <dbReference type="NCBI Taxonomy" id="889272"/>
    <lineage>
        <taxon>Bacteria</taxon>
        <taxon>Pseudomonadati</taxon>
        <taxon>Myxococcota</taxon>
        <taxon>Polyangia</taxon>
        <taxon>Polyangiales</taxon>
        <taxon>Polyangiaceae</taxon>
        <taxon>Polyangium</taxon>
    </lineage>
</organism>
<dbReference type="EMBL" id="SSMQ01000004">
    <property type="protein sequence ID" value="TKD12144.1"/>
    <property type="molecule type" value="Genomic_DNA"/>
</dbReference>
<dbReference type="PROSITE" id="PS51257">
    <property type="entry name" value="PROKAR_LIPOPROTEIN"/>
    <property type="match status" value="1"/>
</dbReference>
<comment type="caution">
    <text evidence="1">The sequence shown here is derived from an EMBL/GenBank/DDBJ whole genome shotgun (WGS) entry which is preliminary data.</text>
</comment>
<gene>
    <name evidence="1" type="ORF">E8A74_05920</name>
</gene>
<reference evidence="1 2" key="1">
    <citation type="submission" date="2019-04" db="EMBL/GenBank/DDBJ databases">
        <authorList>
            <person name="Li Y."/>
            <person name="Wang J."/>
        </authorList>
    </citation>
    <scope>NUCLEOTIDE SEQUENCE [LARGE SCALE GENOMIC DNA]</scope>
    <source>
        <strain evidence="1 2">DSM 14668</strain>
    </source>
</reference>
<dbReference type="OrthoDB" id="5502846at2"/>
<evidence type="ECO:0000313" key="2">
    <source>
        <dbReference type="Proteomes" id="UP000309215"/>
    </source>
</evidence>
<dbReference type="RefSeq" id="WP_136927938.1">
    <property type="nucleotide sequence ID" value="NZ_SSMQ01000004.1"/>
</dbReference>
<evidence type="ECO:0000313" key="1">
    <source>
        <dbReference type="EMBL" id="TKD12144.1"/>
    </source>
</evidence>
<protein>
    <submittedName>
        <fullName evidence="1">Uncharacterized protein</fullName>
    </submittedName>
</protein>
<proteinExistence type="predicted"/>
<dbReference type="Proteomes" id="UP000309215">
    <property type="component" value="Unassembled WGS sequence"/>
</dbReference>
<accession>A0A4U1JHQ7</accession>